<name>A0ABW3FNI3_9PSEU</name>
<organism evidence="1 2">
    <name type="scientific">Saccharopolyspora rosea</name>
    <dbReference type="NCBI Taxonomy" id="524884"/>
    <lineage>
        <taxon>Bacteria</taxon>
        <taxon>Bacillati</taxon>
        <taxon>Actinomycetota</taxon>
        <taxon>Actinomycetes</taxon>
        <taxon>Pseudonocardiales</taxon>
        <taxon>Pseudonocardiaceae</taxon>
        <taxon>Saccharopolyspora</taxon>
    </lineage>
</organism>
<sequence>MTMTPRMARKALDKVRHEDDDHALERYIRAVDHVLDRLERTVTPESAVVLVNRDRLCRELVEIVAGIG</sequence>
<dbReference type="RefSeq" id="WP_345600009.1">
    <property type="nucleotide sequence ID" value="NZ_BAABLT010000001.1"/>
</dbReference>
<dbReference type="EMBL" id="JBHTIW010000003">
    <property type="protein sequence ID" value="MFD0919675.1"/>
    <property type="molecule type" value="Genomic_DNA"/>
</dbReference>
<keyword evidence="2" id="KW-1185">Reference proteome</keyword>
<comment type="caution">
    <text evidence="1">The sequence shown here is derived from an EMBL/GenBank/DDBJ whole genome shotgun (WGS) entry which is preliminary data.</text>
</comment>
<protein>
    <submittedName>
        <fullName evidence="1">Uncharacterized protein</fullName>
    </submittedName>
</protein>
<accession>A0ABW3FNI3</accession>
<reference evidence="2" key="1">
    <citation type="journal article" date="2019" name="Int. J. Syst. Evol. Microbiol.">
        <title>The Global Catalogue of Microorganisms (GCM) 10K type strain sequencing project: providing services to taxonomists for standard genome sequencing and annotation.</title>
        <authorList>
            <consortium name="The Broad Institute Genomics Platform"/>
            <consortium name="The Broad Institute Genome Sequencing Center for Infectious Disease"/>
            <person name="Wu L."/>
            <person name="Ma J."/>
        </authorList>
    </citation>
    <scope>NUCLEOTIDE SEQUENCE [LARGE SCALE GENOMIC DNA]</scope>
    <source>
        <strain evidence="2">CCUG 56401</strain>
    </source>
</reference>
<evidence type="ECO:0000313" key="2">
    <source>
        <dbReference type="Proteomes" id="UP001597018"/>
    </source>
</evidence>
<dbReference type="Proteomes" id="UP001597018">
    <property type="component" value="Unassembled WGS sequence"/>
</dbReference>
<gene>
    <name evidence="1" type="ORF">ACFQ16_07960</name>
</gene>
<proteinExistence type="predicted"/>
<evidence type="ECO:0000313" key="1">
    <source>
        <dbReference type="EMBL" id="MFD0919675.1"/>
    </source>
</evidence>